<dbReference type="AlphaFoldDB" id="A0A067TFG2"/>
<gene>
    <name evidence="1" type="ORF">GALMADRAFT_245838</name>
</gene>
<reference evidence="2" key="1">
    <citation type="journal article" date="2014" name="Proc. Natl. Acad. Sci. U.S.A.">
        <title>Extensive sampling of basidiomycete genomes demonstrates inadequacy of the white-rot/brown-rot paradigm for wood decay fungi.</title>
        <authorList>
            <person name="Riley R."/>
            <person name="Salamov A.A."/>
            <person name="Brown D.W."/>
            <person name="Nagy L.G."/>
            <person name="Floudas D."/>
            <person name="Held B.W."/>
            <person name="Levasseur A."/>
            <person name="Lombard V."/>
            <person name="Morin E."/>
            <person name="Otillar R."/>
            <person name="Lindquist E.A."/>
            <person name="Sun H."/>
            <person name="LaButti K.M."/>
            <person name="Schmutz J."/>
            <person name="Jabbour D."/>
            <person name="Luo H."/>
            <person name="Baker S.E."/>
            <person name="Pisabarro A.G."/>
            <person name="Walton J.D."/>
            <person name="Blanchette R.A."/>
            <person name="Henrissat B."/>
            <person name="Martin F."/>
            <person name="Cullen D."/>
            <person name="Hibbett D.S."/>
            <person name="Grigoriev I.V."/>
        </authorList>
    </citation>
    <scope>NUCLEOTIDE SEQUENCE [LARGE SCALE GENOMIC DNA]</scope>
    <source>
        <strain evidence="2">CBS 339.88</strain>
    </source>
</reference>
<keyword evidence="2" id="KW-1185">Reference proteome</keyword>
<protein>
    <submittedName>
        <fullName evidence="1">Uncharacterized protein</fullName>
    </submittedName>
</protein>
<accession>A0A067TFG2</accession>
<dbReference type="HOGENOM" id="CLU_2518619_0_0_1"/>
<proteinExistence type="predicted"/>
<evidence type="ECO:0000313" key="2">
    <source>
        <dbReference type="Proteomes" id="UP000027222"/>
    </source>
</evidence>
<dbReference type="EMBL" id="KL142376">
    <property type="protein sequence ID" value="KDR77723.1"/>
    <property type="molecule type" value="Genomic_DNA"/>
</dbReference>
<evidence type="ECO:0000313" key="1">
    <source>
        <dbReference type="EMBL" id="KDR77723.1"/>
    </source>
</evidence>
<organism evidence="1 2">
    <name type="scientific">Galerina marginata (strain CBS 339.88)</name>
    <dbReference type="NCBI Taxonomy" id="685588"/>
    <lineage>
        <taxon>Eukaryota</taxon>
        <taxon>Fungi</taxon>
        <taxon>Dikarya</taxon>
        <taxon>Basidiomycota</taxon>
        <taxon>Agaricomycotina</taxon>
        <taxon>Agaricomycetes</taxon>
        <taxon>Agaricomycetidae</taxon>
        <taxon>Agaricales</taxon>
        <taxon>Agaricineae</taxon>
        <taxon>Strophariaceae</taxon>
        <taxon>Galerina</taxon>
    </lineage>
</organism>
<dbReference type="Proteomes" id="UP000027222">
    <property type="component" value="Unassembled WGS sequence"/>
</dbReference>
<sequence length="85" mass="9626">SHPCPASLSTNIHSLRMSLCRASLHPTLCHVDRSLPSFQLNKLETRFQHVLFAICIQEDIGTAIGLWVLLGIEWQELLLHGLLWV</sequence>
<name>A0A067TFG2_GALM3</name>
<feature type="non-terminal residue" evidence="1">
    <location>
        <position position="1"/>
    </location>
</feature>